<evidence type="ECO:0000313" key="4">
    <source>
        <dbReference type="Proteomes" id="UP000187203"/>
    </source>
</evidence>
<dbReference type="PANTHER" id="PTHR37614:SF2">
    <property type="entry name" value="OS02G0121400 PROTEIN"/>
    <property type="match status" value="1"/>
</dbReference>
<reference evidence="4" key="1">
    <citation type="submission" date="2013-09" db="EMBL/GenBank/DDBJ databases">
        <title>Corchorus olitorius genome sequencing.</title>
        <authorList>
            <person name="Alam M."/>
            <person name="Haque M.S."/>
            <person name="Islam M.S."/>
            <person name="Emdad E.M."/>
            <person name="Islam M.M."/>
            <person name="Ahmed B."/>
            <person name="Halim A."/>
            <person name="Hossen Q.M.M."/>
            <person name="Hossain M.Z."/>
            <person name="Ahmed R."/>
            <person name="Khan M.M."/>
            <person name="Islam R."/>
            <person name="Rashid M.M."/>
            <person name="Khan S.A."/>
            <person name="Rahman M.S."/>
            <person name="Alam M."/>
            <person name="Yahiya A.S."/>
            <person name="Khan M.S."/>
            <person name="Azam M.S."/>
            <person name="Haque T."/>
            <person name="Lashkar M.Z.H."/>
            <person name="Akhand A.I."/>
            <person name="Morshed G."/>
            <person name="Roy S."/>
            <person name="Uddin K.S."/>
            <person name="Rabeya T."/>
            <person name="Hossain A.S."/>
            <person name="Chowdhury A."/>
            <person name="Snigdha A.R."/>
            <person name="Mortoza M.S."/>
            <person name="Matin S.A."/>
            <person name="Hoque S.M.E."/>
            <person name="Islam M.K."/>
            <person name="Roy D.K."/>
            <person name="Haider R."/>
            <person name="Moosa M.M."/>
            <person name="Elias S.M."/>
            <person name="Hasan A.M."/>
            <person name="Jahan S."/>
            <person name="Shafiuddin M."/>
            <person name="Mahmood N."/>
            <person name="Shommy N.S."/>
        </authorList>
    </citation>
    <scope>NUCLEOTIDE SEQUENCE [LARGE SCALE GENOMIC DNA]</scope>
    <source>
        <strain evidence="4">cv. O-4</strain>
    </source>
</reference>
<evidence type="ECO:0000313" key="3">
    <source>
        <dbReference type="EMBL" id="OMO75396.1"/>
    </source>
</evidence>
<dbReference type="OrthoDB" id="1721092at2759"/>
<keyword evidence="4" id="KW-1185">Reference proteome</keyword>
<dbReference type="Proteomes" id="UP000187203">
    <property type="component" value="Unassembled WGS sequence"/>
</dbReference>
<evidence type="ECO:0000256" key="2">
    <source>
        <dbReference type="SAM" id="MobiDB-lite"/>
    </source>
</evidence>
<comment type="caution">
    <text evidence="3">The sequence shown here is derived from an EMBL/GenBank/DDBJ whole genome shotgun (WGS) entry which is preliminary data.</text>
</comment>
<gene>
    <name evidence="3" type="ORF">COLO4_26143</name>
</gene>
<dbReference type="EMBL" id="AWUE01019210">
    <property type="protein sequence ID" value="OMO75396.1"/>
    <property type="molecule type" value="Genomic_DNA"/>
</dbReference>
<feature type="region of interest" description="Disordered" evidence="2">
    <location>
        <begin position="93"/>
        <end position="118"/>
    </location>
</feature>
<proteinExistence type="predicted"/>
<organism evidence="3 4">
    <name type="scientific">Corchorus olitorius</name>
    <dbReference type="NCBI Taxonomy" id="93759"/>
    <lineage>
        <taxon>Eukaryota</taxon>
        <taxon>Viridiplantae</taxon>
        <taxon>Streptophyta</taxon>
        <taxon>Embryophyta</taxon>
        <taxon>Tracheophyta</taxon>
        <taxon>Spermatophyta</taxon>
        <taxon>Magnoliopsida</taxon>
        <taxon>eudicotyledons</taxon>
        <taxon>Gunneridae</taxon>
        <taxon>Pentapetalae</taxon>
        <taxon>rosids</taxon>
        <taxon>malvids</taxon>
        <taxon>Malvales</taxon>
        <taxon>Malvaceae</taxon>
        <taxon>Grewioideae</taxon>
        <taxon>Apeibeae</taxon>
        <taxon>Corchorus</taxon>
    </lineage>
</organism>
<accession>A0A1R3HYG5</accession>
<feature type="coiled-coil region" evidence="1">
    <location>
        <begin position="118"/>
        <end position="157"/>
    </location>
</feature>
<dbReference type="AlphaFoldDB" id="A0A1R3HYG5"/>
<sequence>MEQSYDGAFSRDDFEVAKILKELPYLILDYESRPRIPFSWGAKRKRSALAKEDFPVKSLPPVKIPPPSPELPSSSVLVLSSEVAAEKVLTSSPATPLSFSPSESDEKPLPSQKRASSVNALKRDIENKKLCLDQQKAKNMELKAKKEELSLSILKANEPPLEPMEIESILGVHHHQQIISAKMYQQPLKMDQTVWKLAMNSNPEYPYNNNNSRMISWSNSNSGGLSKVHDNIGPLGLLDLNVSAEEAYGFSSPAPVDPIYTAKARAAAARSNRIKICRSKSQFNSAYKARYPFR</sequence>
<name>A0A1R3HYG5_9ROSI</name>
<protein>
    <submittedName>
        <fullName evidence="3">Uncharacterized protein</fullName>
    </submittedName>
</protein>
<evidence type="ECO:0000256" key="1">
    <source>
        <dbReference type="SAM" id="Coils"/>
    </source>
</evidence>
<feature type="compositionally biased region" description="Polar residues" evidence="2">
    <location>
        <begin position="93"/>
        <end position="102"/>
    </location>
</feature>
<dbReference type="PANTHER" id="PTHR37614">
    <property type="entry name" value="OS02G0121400 PROTEIN"/>
    <property type="match status" value="1"/>
</dbReference>
<keyword evidence="1" id="KW-0175">Coiled coil</keyword>